<evidence type="ECO:0000313" key="3">
    <source>
        <dbReference type="Proteomes" id="UP001162156"/>
    </source>
</evidence>
<dbReference type="PANTHER" id="PTHR23082">
    <property type="entry name" value="TRANSCRIPTION INITIATION FACTOR IIIC TFIIIC , POLYPEPTIDE 3-RELATED"/>
    <property type="match status" value="1"/>
</dbReference>
<name>A0AAV8WPT2_9CUCU</name>
<gene>
    <name evidence="2" type="ORF">NQ314_018594</name>
</gene>
<dbReference type="GO" id="GO:0000127">
    <property type="term" value="C:transcription factor TFIIIC complex"/>
    <property type="evidence" value="ECO:0007669"/>
    <property type="project" value="TreeGrafter"/>
</dbReference>
<dbReference type="EMBL" id="JANEYF010005258">
    <property type="protein sequence ID" value="KAJ8928795.1"/>
    <property type="molecule type" value="Genomic_DNA"/>
</dbReference>
<feature type="compositionally biased region" description="Acidic residues" evidence="1">
    <location>
        <begin position="30"/>
        <end position="46"/>
    </location>
</feature>
<organism evidence="2 3">
    <name type="scientific">Rhamnusium bicolor</name>
    <dbReference type="NCBI Taxonomy" id="1586634"/>
    <lineage>
        <taxon>Eukaryota</taxon>
        <taxon>Metazoa</taxon>
        <taxon>Ecdysozoa</taxon>
        <taxon>Arthropoda</taxon>
        <taxon>Hexapoda</taxon>
        <taxon>Insecta</taxon>
        <taxon>Pterygota</taxon>
        <taxon>Neoptera</taxon>
        <taxon>Endopterygota</taxon>
        <taxon>Coleoptera</taxon>
        <taxon>Polyphaga</taxon>
        <taxon>Cucujiformia</taxon>
        <taxon>Chrysomeloidea</taxon>
        <taxon>Cerambycidae</taxon>
        <taxon>Lepturinae</taxon>
        <taxon>Rhagiini</taxon>
        <taxon>Rhamnusium</taxon>
    </lineage>
</organism>
<comment type="caution">
    <text evidence="2">The sequence shown here is derived from an EMBL/GenBank/DDBJ whole genome shotgun (WGS) entry which is preliminary data.</text>
</comment>
<proteinExistence type="predicted"/>
<dbReference type="Proteomes" id="UP001162156">
    <property type="component" value="Unassembled WGS sequence"/>
</dbReference>
<dbReference type="PANTHER" id="PTHR23082:SF0">
    <property type="entry name" value="GENERAL TRANSCRIPTION FACTOR 3C POLYPEPTIDE 3"/>
    <property type="match status" value="1"/>
</dbReference>
<feature type="region of interest" description="Disordered" evidence="1">
    <location>
        <begin position="21"/>
        <end position="56"/>
    </location>
</feature>
<protein>
    <submittedName>
        <fullName evidence="2">Uncharacterized protein</fullName>
    </submittedName>
</protein>
<sequence length="121" mass="13681">MNYDINNIPIQIEGVNLPAIPGPSSNVVDLESDINSDSADSDDSNEDPPKEKSRRLYFKKETTKLSPHLKGLMGEANLRYARGDLETAKKMCFEVIRQVPDAYEPYLTLSQMYETTNLKKI</sequence>
<dbReference type="AlphaFoldDB" id="A0AAV8WPT2"/>
<evidence type="ECO:0000313" key="2">
    <source>
        <dbReference type="EMBL" id="KAJ8928795.1"/>
    </source>
</evidence>
<keyword evidence="3" id="KW-1185">Reference proteome</keyword>
<reference evidence="2" key="1">
    <citation type="journal article" date="2023" name="Insect Mol. Biol.">
        <title>Genome sequencing provides insights into the evolution of gene families encoding plant cell wall-degrading enzymes in longhorned beetles.</title>
        <authorList>
            <person name="Shin N.R."/>
            <person name="Okamura Y."/>
            <person name="Kirsch R."/>
            <person name="Pauchet Y."/>
        </authorList>
    </citation>
    <scope>NUCLEOTIDE SEQUENCE</scope>
    <source>
        <strain evidence="2">RBIC_L_NR</strain>
    </source>
</reference>
<evidence type="ECO:0000256" key="1">
    <source>
        <dbReference type="SAM" id="MobiDB-lite"/>
    </source>
</evidence>
<accession>A0AAV8WPT2</accession>
<dbReference type="GO" id="GO:0006383">
    <property type="term" value="P:transcription by RNA polymerase III"/>
    <property type="evidence" value="ECO:0007669"/>
    <property type="project" value="InterPro"/>
</dbReference>
<dbReference type="InterPro" id="IPR039340">
    <property type="entry name" value="Tfc4/TFIIIC-102/Sfc4"/>
</dbReference>